<organism evidence="2 3">
    <name type="scientific">Rhynchophorus ferrugineus</name>
    <name type="common">Red palm weevil</name>
    <name type="synonym">Curculio ferrugineus</name>
    <dbReference type="NCBI Taxonomy" id="354439"/>
    <lineage>
        <taxon>Eukaryota</taxon>
        <taxon>Metazoa</taxon>
        <taxon>Ecdysozoa</taxon>
        <taxon>Arthropoda</taxon>
        <taxon>Hexapoda</taxon>
        <taxon>Insecta</taxon>
        <taxon>Pterygota</taxon>
        <taxon>Neoptera</taxon>
        <taxon>Endopterygota</taxon>
        <taxon>Coleoptera</taxon>
        <taxon>Polyphaga</taxon>
        <taxon>Cucujiformia</taxon>
        <taxon>Curculionidae</taxon>
        <taxon>Dryophthorinae</taxon>
        <taxon>Rhynchophorus</taxon>
    </lineage>
</organism>
<accession>A0A834MJ80</accession>
<dbReference type="EMBL" id="JAACXV010000041">
    <property type="protein sequence ID" value="KAF7285883.1"/>
    <property type="molecule type" value="Genomic_DNA"/>
</dbReference>
<dbReference type="PANTHER" id="PTHR40552:SF6">
    <property type="entry name" value="FI09606P-RELATED"/>
    <property type="match status" value="1"/>
</dbReference>
<sequence length="2154" mass="245929">MSKVEKDSKVSTDSKVSKVKKRFKTKSKAKAKPKPKKPNIQYPPVPTKKWIPPDKRKKRPKMAPKYVKPEGITQKLTISTLKKVWHKFDLYDGVGILTGHFSQYHKRFTFKSNGYQGACNSAVACVYSSLYKMPTWTSYLIDEIIIKGDELYIRSTQQGDKCLIEVPPDKICTSFFLRNDKITLFVNSNVKQMAELTSANEEKAKELITNVVDSFLDKNDSAIFYINEKYAAIWKKDGVFYYFDPGDHDDNGNPWMGVPGAGVSFVGRFKKTSLLVNYLYINFPDAKKPYSKIHLVPCGVARITKVKTSPPEKFEDVMPKDQTKIDIIEKDLPIPPNPKLEALKNYVKEDKDSIDPQITRIQEISPMITNEFPPSRRPSFIRDGTFNKEDVCRYSMPVPSYLKGEQAKLTYYTDVPDMKMEIIRGNTAQTIPTFSKYVGRQSMGNAMSALIMLRLCKSKHWTPSIVNNLLEYGDRLFKEAMSNIPRTHSLRLSNFSRKTEYEKKLFMPEIDEYAIIGQMQSQEFTLLDLEPALNEILADYDCCVLLGPQVLAVWLEDGYYYMFDPNERDQNGKVLVQNKTITTNIINLDLPRGVACVTRFKNLKDLVNLYVSNTEKSKRSSRFYLSKVLVKDYEEIPDEWYNFQGVALGKWILRGTFNQASSRFSDESRNLQGSATAVMALAIQLMFDPQEWSSDTVDEILMAGDKIYKSSIKTLQDKSLFVNSHLMLSELNKTFKVRTKEATLEIEECVINGLISANKENDTYDLKNAIETFFIDNDMGILTTRDISIALWLRKGAYFYLDPYSRDSKGLAAGYGTSCAMRFLTIQDLVHMIETNLDPNLDDYFNITKVKLTLYDALEGGKVIPPLNNYSKLKKNSAILRSWVSEKNEKYEIRRGRQTVPMCLSAIGFNKLKPSSEWTRNDMDAILDKGDDLYIKSMSKAQDELIASMNVAQPPPPPEDAQAEATQPGSAQPAPAPQAPTQPVDTKAAGDAPTNRTAVDTTQPAAEAPAATPGLPTQDAVVEEEEEPQVEVKITSDNVITDLNIGPNNLLLEFSDIASGNIKELLKDSIKTMFKDEQTDENFNQEGLLETKNYTVALWRDDKAYYVFDSKPRNSTGQVIGKEDWDPEPIEVKPTDDKKKGKKSKYGEFEDGEEGEERESGPSETEGEEEKSEEDKKKEGDKNKEETKGDEDKKKEENKTTEEDKKSEEDEKKEGDKKSEDEKKKEEDKKKEGDKNKEEDKKSDQKRQKKSQSYWVKKEVAGRACVLWFTELDDLITFIYENIQPKDRCKSDFTLKSVKVTNSLKIKSKYNPDDERGDVYAGDWYDFKEIDHGKWILRGSLDLTHNLFPEGNRGKQGLTTSIIALAVANIYEITCFASTTPDTIMVYGDKLYTYMKKIRKKQLKEDRRIKLKDDEIDWVMKHEDFKLTDIPKKICLSKFMVEVQVEPNKIVGDVKAQSFEDILDVKRGLDKFFEDSKYGILQSKGIYIAIWKGEKMYYLFDGLKRGPNGIQSTTGSGCIIRCLMCEDLAKIFLENIPNTGRNEYFIHKITMSRNLCPRERAPHEIILAPKAVPITAGFKVVIPGKSIIRGTISQEDPKFAKGPNIMSAPIAIVALTMAEVHKPENWSKPIVDETIILGSELYEDSISEMGFDFNPYEDRLDIYRVKSNFKLGVLKVSCEFRHTDQKGIIETKDPTVNNLRRGIENFFEENTHGILVTEPLTLAIWEAKPTNREKEKDKKEEKHKEKEKDDKILKDDKKDKDEDDKKEKDDKTNIDDKEEKDDKKEKDGAKEKGDEKEKQKKGSNEKDNEKNNTLGKDTAKVDENPSVFVFDPNPRSSTGMPLLNGTGCLMSFVNSKMAADHIIGCILDQTKRGGDFIIVPVEIVINTGKKNRILVERTPTKSSINTLPRCSKLTASEQQKKLRKLAEEERKRKKAKTLQLIGRNGYYVKGNEAILRGYKSQNSAGFCAATRNKQDIPNCIASVVMHSLISIEDWNYKHIDIILDTGDQLYIDSYIAYGPKDPKLGMENILRKFYWQNLEVHVTVYKPIKTEILTNNRLNGVLETYFQQENFCIFQCVNDYISLFFKGGYYFMFDPHERDMEGNIPKPDKEGTAIVMRFDSIKPLSIKIIQNLCKDTEEEEKTTFTLWLISVDTK</sequence>
<evidence type="ECO:0000313" key="2">
    <source>
        <dbReference type="EMBL" id="KAF7285883.1"/>
    </source>
</evidence>
<gene>
    <name evidence="2" type="ORF">GWI33_009361</name>
</gene>
<feature type="region of interest" description="Disordered" evidence="1">
    <location>
        <begin position="1731"/>
        <end position="1838"/>
    </location>
</feature>
<feature type="compositionally biased region" description="Basic and acidic residues" evidence="1">
    <location>
        <begin position="1"/>
        <end position="16"/>
    </location>
</feature>
<reference evidence="2" key="1">
    <citation type="submission" date="2020-08" db="EMBL/GenBank/DDBJ databases">
        <title>Genome sequencing and assembly of the red palm weevil Rhynchophorus ferrugineus.</title>
        <authorList>
            <person name="Dias G.B."/>
            <person name="Bergman C.M."/>
            <person name="Manee M."/>
        </authorList>
    </citation>
    <scope>NUCLEOTIDE SEQUENCE</scope>
    <source>
        <strain evidence="2">AA-2017</strain>
        <tissue evidence="2">Whole larva</tissue>
    </source>
</reference>
<feature type="compositionally biased region" description="Basic and acidic residues" evidence="1">
    <location>
        <begin position="1130"/>
        <end position="1139"/>
    </location>
</feature>
<evidence type="ECO:0000256" key="1">
    <source>
        <dbReference type="SAM" id="MobiDB-lite"/>
    </source>
</evidence>
<dbReference type="OrthoDB" id="7916681at2759"/>
<dbReference type="Gene3D" id="3.90.70.120">
    <property type="match status" value="8"/>
</dbReference>
<feature type="compositionally biased region" description="Low complexity" evidence="1">
    <location>
        <begin position="963"/>
        <end position="973"/>
    </location>
</feature>
<protein>
    <submittedName>
        <fullName evidence="2">Uncharacterized protein</fullName>
    </submittedName>
</protein>
<feature type="region of interest" description="Disordered" evidence="1">
    <location>
        <begin position="1111"/>
        <end position="1253"/>
    </location>
</feature>
<feature type="compositionally biased region" description="Low complexity" evidence="1">
    <location>
        <begin position="1001"/>
        <end position="1015"/>
    </location>
</feature>
<comment type="caution">
    <text evidence="2">The sequence shown here is derived from an EMBL/GenBank/DDBJ whole genome shotgun (WGS) entry which is preliminary data.</text>
</comment>
<name>A0A834MJ80_RHYFE</name>
<dbReference type="Proteomes" id="UP000625711">
    <property type="component" value="Unassembled WGS sequence"/>
</dbReference>
<evidence type="ECO:0000313" key="3">
    <source>
        <dbReference type="Proteomes" id="UP000625711"/>
    </source>
</evidence>
<proteinExistence type="predicted"/>
<feature type="compositionally biased region" description="Basic and acidic residues" evidence="1">
    <location>
        <begin position="1731"/>
        <end position="1810"/>
    </location>
</feature>
<feature type="compositionally biased region" description="Basic residues" evidence="1">
    <location>
        <begin position="17"/>
        <end position="37"/>
    </location>
</feature>
<keyword evidence="3" id="KW-1185">Reference proteome</keyword>
<dbReference type="PANTHER" id="PTHR40552">
    <property type="entry name" value="AT05186P-RELATED"/>
    <property type="match status" value="1"/>
</dbReference>
<feature type="region of interest" description="Disordered" evidence="1">
    <location>
        <begin position="1"/>
        <end position="64"/>
    </location>
</feature>
<feature type="region of interest" description="Disordered" evidence="1">
    <location>
        <begin position="950"/>
        <end position="1015"/>
    </location>
</feature>
<feature type="compositionally biased region" description="Basic and acidic residues" evidence="1">
    <location>
        <begin position="1173"/>
        <end position="1246"/>
    </location>
</feature>